<evidence type="ECO:0000256" key="2">
    <source>
        <dbReference type="SAM" id="MobiDB-lite"/>
    </source>
</evidence>
<dbReference type="Proteomes" id="UP000748756">
    <property type="component" value="Unassembled WGS sequence"/>
</dbReference>
<protein>
    <recommendedName>
        <fullName evidence="5">HCP-like protein</fullName>
    </recommendedName>
</protein>
<feature type="compositionally biased region" description="Low complexity" evidence="2">
    <location>
        <begin position="173"/>
        <end position="184"/>
    </location>
</feature>
<evidence type="ECO:0000313" key="3">
    <source>
        <dbReference type="EMBL" id="KAF9153948.1"/>
    </source>
</evidence>
<dbReference type="PANTHER" id="PTHR11102">
    <property type="entry name" value="SEL-1-LIKE PROTEIN"/>
    <property type="match status" value="1"/>
</dbReference>
<dbReference type="PANTHER" id="PTHR11102:SF160">
    <property type="entry name" value="ERAD-ASSOCIATED E3 UBIQUITIN-PROTEIN LIGASE COMPONENT HRD3"/>
    <property type="match status" value="1"/>
</dbReference>
<gene>
    <name evidence="3" type="ORF">BG015_002254</name>
</gene>
<name>A0A9P5S349_9FUNG</name>
<dbReference type="Gene3D" id="1.25.40.10">
    <property type="entry name" value="Tetratricopeptide repeat domain"/>
    <property type="match status" value="3"/>
</dbReference>
<feature type="region of interest" description="Disordered" evidence="2">
    <location>
        <begin position="1"/>
        <end position="28"/>
    </location>
</feature>
<reference evidence="3" key="1">
    <citation type="journal article" date="2020" name="Fungal Divers.">
        <title>Resolving the Mortierellaceae phylogeny through synthesis of multi-gene phylogenetics and phylogenomics.</title>
        <authorList>
            <person name="Vandepol N."/>
            <person name="Liber J."/>
            <person name="Desiro A."/>
            <person name="Na H."/>
            <person name="Kennedy M."/>
            <person name="Barry K."/>
            <person name="Grigoriev I.V."/>
            <person name="Miller A.N."/>
            <person name="O'Donnell K."/>
            <person name="Stajich J.E."/>
            <person name="Bonito G."/>
        </authorList>
    </citation>
    <scope>NUCLEOTIDE SEQUENCE</scope>
    <source>
        <strain evidence="3">NRRL 6426</strain>
    </source>
</reference>
<feature type="compositionally biased region" description="Polar residues" evidence="2">
    <location>
        <begin position="1"/>
        <end position="10"/>
    </location>
</feature>
<comment type="similarity">
    <text evidence="1">Belongs to the sel-1 family.</text>
</comment>
<comment type="caution">
    <text evidence="3">The sequence shown here is derived from an EMBL/GenBank/DDBJ whole genome shotgun (WGS) entry which is preliminary data.</text>
</comment>
<keyword evidence="4" id="KW-1185">Reference proteome</keyword>
<dbReference type="InterPro" id="IPR006597">
    <property type="entry name" value="Sel1-like"/>
</dbReference>
<dbReference type="OrthoDB" id="2384430at2759"/>
<dbReference type="AlphaFoldDB" id="A0A9P5S349"/>
<organism evidence="3 4">
    <name type="scientific">Linnemannia schmuckeri</name>
    <dbReference type="NCBI Taxonomy" id="64567"/>
    <lineage>
        <taxon>Eukaryota</taxon>
        <taxon>Fungi</taxon>
        <taxon>Fungi incertae sedis</taxon>
        <taxon>Mucoromycota</taxon>
        <taxon>Mortierellomycotina</taxon>
        <taxon>Mortierellomycetes</taxon>
        <taxon>Mortierellales</taxon>
        <taxon>Mortierellaceae</taxon>
        <taxon>Linnemannia</taxon>
    </lineage>
</organism>
<feature type="compositionally biased region" description="Low complexity" evidence="2">
    <location>
        <begin position="123"/>
        <end position="134"/>
    </location>
</feature>
<evidence type="ECO:0008006" key="5">
    <source>
        <dbReference type="Google" id="ProtNLM"/>
    </source>
</evidence>
<dbReference type="SMART" id="SM00671">
    <property type="entry name" value="SEL1"/>
    <property type="match status" value="7"/>
</dbReference>
<dbReference type="SUPFAM" id="SSF81901">
    <property type="entry name" value="HCP-like"/>
    <property type="match status" value="2"/>
</dbReference>
<feature type="region of interest" description="Disordered" evidence="2">
    <location>
        <begin position="116"/>
        <end position="204"/>
    </location>
</feature>
<dbReference type="EMBL" id="JAAAUQ010000144">
    <property type="protein sequence ID" value="KAF9153948.1"/>
    <property type="molecule type" value="Genomic_DNA"/>
</dbReference>
<dbReference type="Pfam" id="PF08238">
    <property type="entry name" value="Sel1"/>
    <property type="match status" value="7"/>
</dbReference>
<accession>A0A9P5S349</accession>
<dbReference type="InterPro" id="IPR050767">
    <property type="entry name" value="Sel1_AlgK"/>
</dbReference>
<evidence type="ECO:0000256" key="1">
    <source>
        <dbReference type="ARBA" id="ARBA00038101"/>
    </source>
</evidence>
<proteinExistence type="inferred from homology"/>
<evidence type="ECO:0000313" key="4">
    <source>
        <dbReference type="Proteomes" id="UP000748756"/>
    </source>
</evidence>
<sequence>MTVQEISPSLQAVRRVNESDNENDQSSSTESAIIHLAVHPDLTSGKDVILWDDIKATFDDVIHVRSGTVVQTFLKGSDFKILNPLRIAAVPEVTLDVVVRNKAELSLESLQTALPKGEVDENTSTTSDTAVTVSGRSPTYGLENVAMEASKNNDNPDAKPPSRGPHTLLDDISPTTSNGTPPTSQDAELKTQPPRAPQETASDAAKNVARTMMNARLGDNKALVALGDMYRDGLGVRQDYKAAMAQYKKASDQGYAEAQCNIGLLHHDGQGVTKDFHEAMRWYTKAANQGYARAQHFIGHLYHYGQGCKRSYYDATIYYVKAANQGFALSQCRMGYFHQKGWHVKQSHSLAMKWYLKASDQEHADAQYNVGYLYHQGFGVAQDHSQAMDWYLKAAKKGHAVAQTSAGVMYQHGQGVPQDDALALDWYRKAAAQGNANAQFNLGLTYEYGMGVPLNREKAVEWYQKAADRGDVDAKEKLEELKQQGDSA</sequence>
<dbReference type="InterPro" id="IPR011990">
    <property type="entry name" value="TPR-like_helical_dom_sf"/>
</dbReference>